<dbReference type="EMBL" id="JBHTBN010000002">
    <property type="protein sequence ID" value="MFC7357128.1"/>
    <property type="molecule type" value="Genomic_DNA"/>
</dbReference>
<dbReference type="Pfam" id="PF22013">
    <property type="entry name" value="PG_1098_Fer"/>
    <property type="match status" value="1"/>
</dbReference>
<evidence type="ECO:0000313" key="4">
    <source>
        <dbReference type="Proteomes" id="UP001596415"/>
    </source>
</evidence>
<dbReference type="Gene3D" id="1.10.10.1110">
    <property type="entry name" value="Methyltransferase PG1098, N-terminal domain"/>
    <property type="match status" value="1"/>
</dbReference>
<dbReference type="InterPro" id="IPR041497">
    <property type="entry name" value="Thump-like"/>
</dbReference>
<dbReference type="InterPro" id="IPR054168">
    <property type="entry name" value="PG_1098_Fer"/>
</dbReference>
<keyword evidence="4" id="KW-1185">Reference proteome</keyword>
<keyword evidence="3" id="KW-0808">Transferase</keyword>
<dbReference type="SUPFAM" id="SSF53335">
    <property type="entry name" value="S-adenosyl-L-methionine-dependent methyltransferases"/>
    <property type="match status" value="1"/>
</dbReference>
<sequence length="387" mass="44198">MQKLLKPEVQQFIRTYSEDLSKLAFSGSPFKDIIVQELLQQIESRRKAEKKLPTWFTSEAILYPPKLNLEQTSSEATATYKASIVSGERIADLTGGFGIDSYFFATAFKTVAYYEVNKALSEIAKHNFQLLNRKNISVAHADGVEAIKNKKYDVIYLDPSRRNESKGKVFFLSDCEPNVPEYLNTFFESAPTLLIKTSPMLDIAVGLSELQHVCQIHIVALNNEVKEVVWLLKKNPSKPTLVKTINLKNNSEEKFEFPLGTISEAVYDKPSRFLYEPNAAILKSGAFDQLSEAFKIRKLHKHSHLYTSDSLRDFPGRRFVIKNVVPYSKKEMKAALIFKKANITTRNFPVDVSTLRKKWKLNDGGDRFLFFTTLEDEKKAMLICEKI</sequence>
<dbReference type="GO" id="GO:0032259">
    <property type="term" value="P:methylation"/>
    <property type="evidence" value="ECO:0007669"/>
    <property type="project" value="UniProtKB-KW"/>
</dbReference>
<dbReference type="Gene3D" id="3.40.50.150">
    <property type="entry name" value="Vaccinia Virus protein VP39"/>
    <property type="match status" value="1"/>
</dbReference>
<dbReference type="CDD" id="cd02440">
    <property type="entry name" value="AdoMet_MTases"/>
    <property type="match status" value="1"/>
</dbReference>
<evidence type="ECO:0000259" key="1">
    <source>
        <dbReference type="Pfam" id="PF18096"/>
    </source>
</evidence>
<evidence type="ECO:0000259" key="2">
    <source>
        <dbReference type="Pfam" id="PF22013"/>
    </source>
</evidence>
<dbReference type="GO" id="GO:0008168">
    <property type="term" value="F:methyltransferase activity"/>
    <property type="evidence" value="ECO:0007669"/>
    <property type="project" value="UniProtKB-KW"/>
</dbReference>
<protein>
    <submittedName>
        <fullName evidence="3">Class I SAM-dependent methyltransferase</fullName>
    </submittedName>
</protein>
<feature type="domain" description="THUMP-like" evidence="1">
    <location>
        <begin position="316"/>
        <end position="386"/>
    </location>
</feature>
<accession>A0ABW2MTA0</accession>
<dbReference type="Pfam" id="PF18096">
    <property type="entry name" value="Thump_like"/>
    <property type="match status" value="1"/>
</dbReference>
<reference evidence="4" key="1">
    <citation type="journal article" date="2019" name="Int. J. Syst. Evol. Microbiol.">
        <title>The Global Catalogue of Microorganisms (GCM) 10K type strain sequencing project: providing services to taxonomists for standard genome sequencing and annotation.</title>
        <authorList>
            <consortium name="The Broad Institute Genomics Platform"/>
            <consortium name="The Broad Institute Genome Sequencing Center for Infectious Disease"/>
            <person name="Wu L."/>
            <person name="Ma J."/>
        </authorList>
    </citation>
    <scope>NUCLEOTIDE SEQUENCE [LARGE SCALE GENOMIC DNA]</scope>
    <source>
        <strain evidence="4">CGMCC 1.16306</strain>
    </source>
</reference>
<feature type="domain" description="PG-1098 ferredoxin-like" evidence="2">
    <location>
        <begin position="273"/>
        <end position="315"/>
    </location>
</feature>
<keyword evidence="3" id="KW-0489">Methyltransferase</keyword>
<dbReference type="Proteomes" id="UP001596415">
    <property type="component" value="Unassembled WGS sequence"/>
</dbReference>
<dbReference type="InterPro" id="IPR029063">
    <property type="entry name" value="SAM-dependent_MTases_sf"/>
</dbReference>
<name>A0ABW2MTA0_9FLAO</name>
<proteinExistence type="predicted"/>
<gene>
    <name evidence="3" type="ORF">ACFQO1_05490</name>
</gene>
<dbReference type="RefSeq" id="WP_380216977.1">
    <property type="nucleotide sequence ID" value="NZ_JBHTBN010000002.1"/>
</dbReference>
<organism evidence="3 4">
    <name type="scientific">Jejudonia soesokkakensis</name>
    <dbReference type="NCBI Taxonomy" id="1323432"/>
    <lineage>
        <taxon>Bacteria</taxon>
        <taxon>Pseudomonadati</taxon>
        <taxon>Bacteroidota</taxon>
        <taxon>Flavobacteriia</taxon>
        <taxon>Flavobacteriales</taxon>
        <taxon>Flavobacteriaceae</taxon>
        <taxon>Jejudonia</taxon>
    </lineage>
</organism>
<comment type="caution">
    <text evidence="3">The sequence shown here is derived from an EMBL/GenBank/DDBJ whole genome shotgun (WGS) entry which is preliminary data.</text>
</comment>
<evidence type="ECO:0000313" key="3">
    <source>
        <dbReference type="EMBL" id="MFC7357128.1"/>
    </source>
</evidence>